<proteinExistence type="predicted"/>
<dbReference type="STRING" id="1307839.L21SP5_00575"/>
<dbReference type="AlphaFoldDB" id="A0A0S2HW23"/>
<evidence type="ECO:0000313" key="1">
    <source>
        <dbReference type="EMBL" id="ALO14251.1"/>
    </source>
</evidence>
<sequence length="51" mass="5793">MSVCFHCVFLVINKACGIKKAESPLGQTALHIYFVNKTKRDAKSRDRVRLV</sequence>
<keyword evidence="2" id="KW-1185">Reference proteome</keyword>
<evidence type="ECO:0000313" key="2">
    <source>
        <dbReference type="Proteomes" id="UP000064893"/>
    </source>
</evidence>
<dbReference type="Proteomes" id="UP000064893">
    <property type="component" value="Chromosome"/>
</dbReference>
<accession>A0A0S2HW23</accession>
<name>A0A0S2HW23_9BACT</name>
<dbReference type="KEGG" id="blq:L21SP5_00575"/>
<organism evidence="1 2">
    <name type="scientific">Salinivirga cyanobacteriivorans</name>
    <dbReference type="NCBI Taxonomy" id="1307839"/>
    <lineage>
        <taxon>Bacteria</taxon>
        <taxon>Pseudomonadati</taxon>
        <taxon>Bacteroidota</taxon>
        <taxon>Bacteroidia</taxon>
        <taxon>Bacteroidales</taxon>
        <taxon>Salinivirgaceae</taxon>
        <taxon>Salinivirga</taxon>
    </lineage>
</organism>
<dbReference type="EMBL" id="CP013118">
    <property type="protein sequence ID" value="ALO14251.1"/>
    <property type="molecule type" value="Genomic_DNA"/>
</dbReference>
<protein>
    <submittedName>
        <fullName evidence="1">Uncharacterized protein</fullName>
    </submittedName>
</protein>
<reference evidence="1 2" key="1">
    <citation type="submission" date="2015-11" db="EMBL/GenBank/DDBJ databases">
        <title>Description and complete genome sequence of a novel strain predominating in hypersaline microbial mats and representing a new family of the Bacteriodetes phylum.</title>
        <authorList>
            <person name="Spring S."/>
            <person name="Bunk B."/>
            <person name="Sproer C."/>
            <person name="Klenk H.-P."/>
        </authorList>
    </citation>
    <scope>NUCLEOTIDE SEQUENCE [LARGE SCALE GENOMIC DNA]</scope>
    <source>
        <strain evidence="1 2">L21-Spi-D4</strain>
    </source>
</reference>
<gene>
    <name evidence="1" type="ORF">L21SP5_00575</name>
</gene>